<dbReference type="Gene3D" id="3.40.50.1820">
    <property type="entry name" value="alpha/beta hydrolase"/>
    <property type="match status" value="1"/>
</dbReference>
<dbReference type="EMBL" id="AZGM01000027">
    <property type="protein sequence ID" value="KRM29133.1"/>
    <property type="molecule type" value="Genomic_DNA"/>
</dbReference>
<comment type="caution">
    <text evidence="1">The sequence shown here is derived from an EMBL/GenBank/DDBJ whole genome shotgun (WGS) entry which is preliminary data.</text>
</comment>
<protein>
    <recommendedName>
        <fullName evidence="3">Alpha/beta hydrolase</fullName>
    </recommendedName>
</protein>
<proteinExistence type="predicted"/>
<dbReference type="Proteomes" id="UP000051412">
    <property type="component" value="Unassembled WGS sequence"/>
</dbReference>
<dbReference type="PATRIC" id="fig|1423782.4.peg.1569"/>
<dbReference type="InterPro" id="IPR010315">
    <property type="entry name" value="DUF915_hydro-like"/>
</dbReference>
<accession>A0A0R1XHY3</accession>
<keyword evidence="2" id="KW-1185">Reference proteome</keyword>
<dbReference type="Pfam" id="PF06028">
    <property type="entry name" value="DUF915"/>
    <property type="match status" value="1"/>
</dbReference>
<dbReference type="STRING" id="1423782.FD32_GL001512"/>
<evidence type="ECO:0000313" key="2">
    <source>
        <dbReference type="Proteomes" id="UP000051412"/>
    </source>
</evidence>
<reference evidence="1 2" key="1">
    <citation type="journal article" date="2015" name="Genome Announc.">
        <title>Expanding the biotechnology potential of lactobacilli through comparative genomics of 213 strains and associated genera.</title>
        <authorList>
            <person name="Sun Z."/>
            <person name="Harris H.M."/>
            <person name="McCann A."/>
            <person name="Guo C."/>
            <person name="Argimon S."/>
            <person name="Zhang W."/>
            <person name="Yang X."/>
            <person name="Jeffery I.B."/>
            <person name="Cooney J.C."/>
            <person name="Kagawa T.F."/>
            <person name="Liu W."/>
            <person name="Song Y."/>
            <person name="Salvetti E."/>
            <person name="Wrobel A."/>
            <person name="Rasinkangas P."/>
            <person name="Parkhill J."/>
            <person name="Rea M.C."/>
            <person name="O'Sullivan O."/>
            <person name="Ritari J."/>
            <person name="Douillard F.P."/>
            <person name="Paul Ross R."/>
            <person name="Yang R."/>
            <person name="Briner A.E."/>
            <person name="Felis G.E."/>
            <person name="de Vos W.M."/>
            <person name="Barrangou R."/>
            <person name="Klaenhammer T.R."/>
            <person name="Caufield P.W."/>
            <person name="Cui Y."/>
            <person name="Zhang H."/>
            <person name="O'Toole P.W."/>
        </authorList>
    </citation>
    <scope>NUCLEOTIDE SEQUENCE [LARGE SCALE GENOMIC DNA]</scope>
    <source>
        <strain evidence="1 2">DSM 6035</strain>
    </source>
</reference>
<dbReference type="OrthoDB" id="503948at2"/>
<dbReference type="InterPro" id="IPR029058">
    <property type="entry name" value="AB_hydrolase_fold"/>
</dbReference>
<evidence type="ECO:0000313" key="1">
    <source>
        <dbReference type="EMBL" id="KRM29133.1"/>
    </source>
</evidence>
<name>A0A0R1XHY3_9LACO</name>
<dbReference type="AlphaFoldDB" id="A0A0R1XHY3"/>
<dbReference type="SUPFAM" id="SSF53474">
    <property type="entry name" value="alpha/beta-Hydrolases"/>
    <property type="match status" value="1"/>
</dbReference>
<organism evidence="1 2">
    <name type="scientific">Limosilactobacillus panis DSM 6035</name>
    <dbReference type="NCBI Taxonomy" id="1423782"/>
    <lineage>
        <taxon>Bacteria</taxon>
        <taxon>Bacillati</taxon>
        <taxon>Bacillota</taxon>
        <taxon>Bacilli</taxon>
        <taxon>Lactobacillales</taxon>
        <taxon>Lactobacillaceae</taxon>
        <taxon>Limosilactobacillus</taxon>
    </lineage>
</organism>
<evidence type="ECO:0008006" key="3">
    <source>
        <dbReference type="Google" id="ProtNLM"/>
    </source>
</evidence>
<sequence>MAIQYYRQSTVPTIFVHGWGSSARAEDKMARAAQRAGVTKTIVRANVDRQGKVSFDRNIPKGAINPIVEVNLADNKLSHYQDDYTAGYHHGGTYVRNVVNALEKRGNYPAFNFVGHSMGNLEIANYINDNAGHLPKINHLVAIAGHYNGLVGQSKAESTVSQEGKPTREDPCFKALLGLRQNFPRNTRVLNIYGNLDNGSNSDGDVPVSSAKSLKYLVANRARSYQELELHCKSAQHSRLHNNNHQVDQALINFLWAK</sequence>
<gene>
    <name evidence="1" type="ORF">FD32_GL001512</name>
</gene>